<keyword evidence="1" id="KW-0175">Coiled coil</keyword>
<gene>
    <name evidence="3" type="ORF">CBOVIS_LOCUS8455</name>
</gene>
<feature type="region of interest" description="Disordered" evidence="2">
    <location>
        <begin position="404"/>
        <end position="484"/>
    </location>
</feature>
<dbReference type="EMBL" id="CADEPM010000005">
    <property type="protein sequence ID" value="CAB3406376.1"/>
    <property type="molecule type" value="Genomic_DNA"/>
</dbReference>
<proteinExistence type="predicted"/>
<evidence type="ECO:0008006" key="5">
    <source>
        <dbReference type="Google" id="ProtNLM"/>
    </source>
</evidence>
<feature type="coiled-coil region" evidence="1">
    <location>
        <begin position="371"/>
        <end position="398"/>
    </location>
</feature>
<sequence length="484" mass="56204">MQVESFQSKCEDLHLVGLVSCVECGRRYLQKNIYRHLWHQHGWTREECQDMIQQIKKEKHSLYGSSTYPCIGCEIVFKTPQAMMKHRARCPEVIKLYETQNKIPDDPGTSEKVEEADEKVNIEEVFTFVPNNYEEIKTPSENGESTSPKVDLSAIKELIYRKGQSSVRSPPALAQRKLPACMNTSKFRSSAAACPLPTCGLKVESCDDLVIHCQQNHREIAPFALEQRIFATYDEFKVWFDQRQEDSCTSLTKRTGHGGETFYRCHMVGKYSSVAKKRRSNTRKLDQSCTAFLKVYVNPDGTTQASGCFSHIGHELNHRLLWLTDTQEKYVKELLDLGWSADQIYFYIRSEYENYESKLKYISKNDIRNISVRHEREKKKLRESMMETQQLLSAFEEACHQRKEDEDNCEFSQSTPKKAKTEVGDEDEWNCGVEEAKNEEKNEEREEKSTEKDEEKCEEEREEDEIIENIEVGHEEEVIGANLS</sequence>
<keyword evidence="4" id="KW-1185">Reference proteome</keyword>
<protein>
    <recommendedName>
        <fullName evidence="5">C2H2-type domain-containing protein</fullName>
    </recommendedName>
</protein>
<name>A0A8S1F207_9PELO</name>
<dbReference type="Proteomes" id="UP000494206">
    <property type="component" value="Unassembled WGS sequence"/>
</dbReference>
<evidence type="ECO:0000313" key="3">
    <source>
        <dbReference type="EMBL" id="CAB3406376.1"/>
    </source>
</evidence>
<dbReference type="InterPro" id="IPR052797">
    <property type="entry name" value="RegFact_GeneExpr_CellDeath"/>
</dbReference>
<comment type="caution">
    <text evidence="3">The sequence shown here is derived from an EMBL/GenBank/DDBJ whole genome shotgun (WGS) entry which is preliminary data.</text>
</comment>
<dbReference type="PANTHER" id="PTHR33936:SF24">
    <property type="entry name" value="C2H2-TYPE DOMAIN-CONTAINING PROTEIN"/>
    <property type="match status" value="1"/>
</dbReference>
<feature type="compositionally biased region" description="Basic and acidic residues" evidence="2">
    <location>
        <begin position="434"/>
        <end position="459"/>
    </location>
</feature>
<organism evidence="3 4">
    <name type="scientific">Caenorhabditis bovis</name>
    <dbReference type="NCBI Taxonomy" id="2654633"/>
    <lineage>
        <taxon>Eukaryota</taxon>
        <taxon>Metazoa</taxon>
        <taxon>Ecdysozoa</taxon>
        <taxon>Nematoda</taxon>
        <taxon>Chromadorea</taxon>
        <taxon>Rhabditida</taxon>
        <taxon>Rhabditina</taxon>
        <taxon>Rhabditomorpha</taxon>
        <taxon>Rhabditoidea</taxon>
        <taxon>Rhabditidae</taxon>
        <taxon>Peloderinae</taxon>
        <taxon>Caenorhabditis</taxon>
    </lineage>
</organism>
<accession>A0A8S1F207</accession>
<evidence type="ECO:0000313" key="4">
    <source>
        <dbReference type="Proteomes" id="UP000494206"/>
    </source>
</evidence>
<reference evidence="3 4" key="1">
    <citation type="submission" date="2020-04" db="EMBL/GenBank/DDBJ databases">
        <authorList>
            <person name="Laetsch R D."/>
            <person name="Stevens L."/>
            <person name="Kumar S."/>
            <person name="Blaxter L. M."/>
        </authorList>
    </citation>
    <scope>NUCLEOTIDE SEQUENCE [LARGE SCALE GENOMIC DNA]</scope>
</reference>
<evidence type="ECO:0000256" key="2">
    <source>
        <dbReference type="SAM" id="MobiDB-lite"/>
    </source>
</evidence>
<dbReference type="OrthoDB" id="5855243at2759"/>
<dbReference type="PANTHER" id="PTHR33936">
    <property type="entry name" value="PROTEIN CBG17840"/>
    <property type="match status" value="1"/>
</dbReference>
<dbReference type="AlphaFoldDB" id="A0A8S1F207"/>
<evidence type="ECO:0000256" key="1">
    <source>
        <dbReference type="SAM" id="Coils"/>
    </source>
</evidence>